<comment type="caution">
    <text evidence="1">The sequence shown here is derived from an EMBL/GenBank/DDBJ whole genome shotgun (WGS) entry which is preliminary data.</text>
</comment>
<dbReference type="Proteomes" id="UP000537729">
    <property type="component" value="Unassembled WGS sequence"/>
</dbReference>
<proteinExistence type="predicted"/>
<evidence type="ECO:0000313" key="2">
    <source>
        <dbReference type="Proteomes" id="UP000537729"/>
    </source>
</evidence>
<gene>
    <name evidence="1" type="ORF">HBO38_15580</name>
</gene>
<dbReference type="EMBL" id="JAAQWG010000021">
    <property type="protein sequence ID" value="NMY09853.1"/>
    <property type="molecule type" value="Genomic_DNA"/>
</dbReference>
<organism evidence="1 2">
    <name type="scientific">Pseudomonas veronii</name>
    <dbReference type="NCBI Taxonomy" id="76761"/>
    <lineage>
        <taxon>Bacteria</taxon>
        <taxon>Pseudomonadati</taxon>
        <taxon>Pseudomonadota</taxon>
        <taxon>Gammaproteobacteria</taxon>
        <taxon>Pseudomonadales</taxon>
        <taxon>Pseudomonadaceae</taxon>
        <taxon>Pseudomonas</taxon>
    </lineage>
</organism>
<accession>A0A7Y1A616</accession>
<protein>
    <submittedName>
        <fullName evidence="1">Uncharacterized protein</fullName>
    </submittedName>
</protein>
<sequence>MHDQAAGLRHWASQRPLPVVDRTLMLFGAAQAAIQAHNTLERWHRQGHRWVGDPARWRVQAVDNYHRDLPERWGVWVDSDLGAFRRTFDTLSQLREQNGPRQVLALHSGFSQHGLLNNLREAAQRYLGTRLLLIDETCAHRQSSRPPHSIGVGPA</sequence>
<evidence type="ECO:0000313" key="1">
    <source>
        <dbReference type="EMBL" id="NMY09853.1"/>
    </source>
</evidence>
<dbReference type="RefSeq" id="WP_169884475.1">
    <property type="nucleotide sequence ID" value="NZ_CP142041.1"/>
</dbReference>
<dbReference type="AlphaFoldDB" id="A0A7Y1A616"/>
<name>A0A7Y1A616_PSEVE</name>
<reference evidence="1 2" key="1">
    <citation type="journal article" date="2020" name="Front. Microbiol.">
        <title>Genetic Organization of the aprX-lipA2 Operon Affects the Proteolytic Potential of Pseudomonas Species in Milk.</title>
        <authorList>
            <person name="Maier C."/>
            <person name="Huptas C."/>
            <person name="von Neubeck M."/>
            <person name="Scherer S."/>
            <person name="Wenning M."/>
            <person name="Lucking G."/>
        </authorList>
    </citation>
    <scope>NUCLEOTIDE SEQUENCE [LARGE SCALE GENOMIC DNA]</scope>
    <source>
        <strain evidence="1 2">DSM 16272</strain>
    </source>
</reference>